<evidence type="ECO:0000259" key="7">
    <source>
        <dbReference type="PROSITE" id="PS50043"/>
    </source>
</evidence>
<dbReference type="SUPFAM" id="SSF46894">
    <property type="entry name" value="C-terminal effector domain of the bipartite response regulators"/>
    <property type="match status" value="1"/>
</dbReference>
<dbReference type="Proteomes" id="UP000019140">
    <property type="component" value="Unassembled WGS sequence"/>
</dbReference>
<keyword evidence="5" id="KW-0804">Transcription</keyword>
<evidence type="ECO:0000256" key="4">
    <source>
        <dbReference type="ARBA" id="ARBA00023125"/>
    </source>
</evidence>
<dbReference type="SMART" id="SM00448">
    <property type="entry name" value="REC"/>
    <property type="match status" value="1"/>
</dbReference>
<reference evidence="9 10" key="1">
    <citation type="journal article" date="2014" name="Nature">
        <title>An environmental bacterial taxon with a large and distinct metabolic repertoire.</title>
        <authorList>
            <person name="Wilson M.C."/>
            <person name="Mori T."/>
            <person name="Ruckert C."/>
            <person name="Uria A.R."/>
            <person name="Helf M.J."/>
            <person name="Takada K."/>
            <person name="Gernert C."/>
            <person name="Steffens U.A."/>
            <person name="Heycke N."/>
            <person name="Schmitt S."/>
            <person name="Rinke C."/>
            <person name="Helfrich E.J."/>
            <person name="Brachmann A.O."/>
            <person name="Gurgui C."/>
            <person name="Wakimoto T."/>
            <person name="Kracht M."/>
            <person name="Crusemann M."/>
            <person name="Hentschel U."/>
            <person name="Abe I."/>
            <person name="Matsunaga S."/>
            <person name="Kalinowski J."/>
            <person name="Takeyama H."/>
            <person name="Piel J."/>
        </authorList>
    </citation>
    <scope>NUCLEOTIDE SEQUENCE [LARGE SCALE GENOMIC DNA]</scope>
    <source>
        <strain evidence="10">TSY2</strain>
    </source>
</reference>
<dbReference type="AlphaFoldDB" id="W4MCA7"/>
<dbReference type="PANTHER" id="PTHR44688">
    <property type="entry name" value="DNA-BINDING TRANSCRIPTIONAL ACTIVATOR DEVR_DOSR"/>
    <property type="match status" value="1"/>
</dbReference>
<dbReference type="FunFam" id="3.40.50.2300:FF:000018">
    <property type="entry name" value="DNA-binding transcriptional regulator NtrC"/>
    <property type="match status" value="1"/>
</dbReference>
<dbReference type="Pfam" id="PF00072">
    <property type="entry name" value="Response_reg"/>
    <property type="match status" value="1"/>
</dbReference>
<evidence type="ECO:0000313" key="10">
    <source>
        <dbReference type="Proteomes" id="UP000019140"/>
    </source>
</evidence>
<evidence type="ECO:0000256" key="3">
    <source>
        <dbReference type="ARBA" id="ARBA00023015"/>
    </source>
</evidence>
<evidence type="ECO:0000313" key="9">
    <source>
        <dbReference type="EMBL" id="ETX07989.1"/>
    </source>
</evidence>
<dbReference type="GO" id="GO:0006355">
    <property type="term" value="P:regulation of DNA-templated transcription"/>
    <property type="evidence" value="ECO:0007669"/>
    <property type="project" value="InterPro"/>
</dbReference>
<protein>
    <recommendedName>
        <fullName evidence="11">LuxR family transcriptional regulator</fullName>
    </recommendedName>
</protein>
<accession>W4MCA7</accession>
<keyword evidence="1 6" id="KW-0597">Phosphoprotein</keyword>
<dbReference type="PROSITE" id="PS50043">
    <property type="entry name" value="HTH_LUXR_2"/>
    <property type="match status" value="1"/>
</dbReference>
<dbReference type="PANTHER" id="PTHR44688:SF16">
    <property type="entry name" value="DNA-BINDING TRANSCRIPTIONAL ACTIVATOR DEVR_DOSR"/>
    <property type="match status" value="1"/>
</dbReference>
<dbReference type="HOGENOM" id="CLU_000445_90_4_7"/>
<dbReference type="CDD" id="cd06170">
    <property type="entry name" value="LuxR_C_like"/>
    <property type="match status" value="1"/>
</dbReference>
<dbReference type="EMBL" id="AZHX01000326">
    <property type="protein sequence ID" value="ETX07989.1"/>
    <property type="molecule type" value="Genomic_DNA"/>
</dbReference>
<comment type="caution">
    <text evidence="9">The sequence shown here is derived from an EMBL/GenBank/DDBJ whole genome shotgun (WGS) entry which is preliminary data.</text>
</comment>
<dbReference type="InterPro" id="IPR000792">
    <property type="entry name" value="Tscrpt_reg_LuxR_C"/>
</dbReference>
<dbReference type="PROSITE" id="PS00622">
    <property type="entry name" value="HTH_LUXR_1"/>
    <property type="match status" value="1"/>
</dbReference>
<evidence type="ECO:0008006" key="11">
    <source>
        <dbReference type="Google" id="ProtNLM"/>
    </source>
</evidence>
<dbReference type="InterPro" id="IPR036388">
    <property type="entry name" value="WH-like_DNA-bd_sf"/>
</dbReference>
<keyword evidence="4" id="KW-0238">DNA-binding</keyword>
<evidence type="ECO:0000256" key="5">
    <source>
        <dbReference type="ARBA" id="ARBA00023163"/>
    </source>
</evidence>
<dbReference type="Gene3D" id="3.40.50.2300">
    <property type="match status" value="1"/>
</dbReference>
<dbReference type="Gene3D" id="1.10.10.10">
    <property type="entry name" value="Winged helix-like DNA-binding domain superfamily/Winged helix DNA-binding domain"/>
    <property type="match status" value="1"/>
</dbReference>
<dbReference type="GO" id="GO:0003677">
    <property type="term" value="F:DNA binding"/>
    <property type="evidence" value="ECO:0007669"/>
    <property type="project" value="UniProtKB-KW"/>
</dbReference>
<keyword evidence="3" id="KW-0805">Transcription regulation</keyword>
<dbReference type="InterPro" id="IPR016032">
    <property type="entry name" value="Sig_transdc_resp-reg_C-effctor"/>
</dbReference>
<evidence type="ECO:0000259" key="8">
    <source>
        <dbReference type="PROSITE" id="PS50110"/>
    </source>
</evidence>
<name>W4MCA7_9BACT</name>
<dbReference type="Pfam" id="PF00196">
    <property type="entry name" value="GerE"/>
    <property type="match status" value="1"/>
</dbReference>
<evidence type="ECO:0000256" key="2">
    <source>
        <dbReference type="ARBA" id="ARBA00023012"/>
    </source>
</evidence>
<dbReference type="GO" id="GO:0000160">
    <property type="term" value="P:phosphorelay signal transduction system"/>
    <property type="evidence" value="ECO:0007669"/>
    <property type="project" value="UniProtKB-KW"/>
</dbReference>
<dbReference type="PROSITE" id="PS50110">
    <property type="entry name" value="RESPONSE_REGULATORY"/>
    <property type="match status" value="1"/>
</dbReference>
<dbReference type="PRINTS" id="PR00038">
    <property type="entry name" value="HTHLUXR"/>
</dbReference>
<feature type="domain" description="HTH luxR-type" evidence="7">
    <location>
        <begin position="136"/>
        <end position="201"/>
    </location>
</feature>
<dbReference type="InterPro" id="IPR001789">
    <property type="entry name" value="Sig_transdc_resp-reg_receiver"/>
</dbReference>
<sequence length="212" mass="23331">MSVQPTVFVVDDDPLVLRTLERVITSAGWPVDTYPSGVDFLAVCNPNQPGCIVLDLRMPQISGLTIQEQLTARGVSMPIIFITAYGEVSTAVQAMKAGAVDFLEKPFSNQALLTCVEYAMARDARARQIRAERDEVSRRTARLSRREQEVSELIVAGYTNKEIGDQLGIRVRTVEAHRQRAMKKLQARSVAELTRIVLSANRAGPAASSDET</sequence>
<feature type="domain" description="Response regulatory" evidence="8">
    <location>
        <begin position="6"/>
        <end position="120"/>
    </location>
</feature>
<keyword evidence="10" id="KW-1185">Reference proteome</keyword>
<feature type="modified residue" description="4-aspartylphosphate" evidence="6">
    <location>
        <position position="55"/>
    </location>
</feature>
<evidence type="ECO:0000256" key="6">
    <source>
        <dbReference type="PROSITE-ProRule" id="PRU00169"/>
    </source>
</evidence>
<gene>
    <name evidence="9" type="ORF">ETSY2_08030</name>
</gene>
<dbReference type="SUPFAM" id="SSF52172">
    <property type="entry name" value="CheY-like"/>
    <property type="match status" value="1"/>
</dbReference>
<dbReference type="SMART" id="SM00421">
    <property type="entry name" value="HTH_LUXR"/>
    <property type="match status" value="1"/>
</dbReference>
<dbReference type="CDD" id="cd17537">
    <property type="entry name" value="REC_FixJ"/>
    <property type="match status" value="1"/>
</dbReference>
<dbReference type="InterPro" id="IPR011006">
    <property type="entry name" value="CheY-like_superfamily"/>
</dbReference>
<keyword evidence="2" id="KW-0902">Two-component regulatory system</keyword>
<proteinExistence type="predicted"/>
<evidence type="ECO:0000256" key="1">
    <source>
        <dbReference type="ARBA" id="ARBA00022553"/>
    </source>
</evidence>
<organism evidence="9 10">
    <name type="scientific">Candidatus Entotheonella gemina</name>
    <dbReference type="NCBI Taxonomy" id="1429439"/>
    <lineage>
        <taxon>Bacteria</taxon>
        <taxon>Pseudomonadati</taxon>
        <taxon>Nitrospinota/Tectimicrobiota group</taxon>
        <taxon>Candidatus Tectimicrobiota</taxon>
        <taxon>Candidatus Entotheonellia</taxon>
        <taxon>Candidatus Entotheonellales</taxon>
        <taxon>Candidatus Entotheonellaceae</taxon>
        <taxon>Candidatus Entotheonella</taxon>
    </lineage>
</organism>